<proteinExistence type="predicted"/>
<evidence type="ECO:0000313" key="2">
    <source>
        <dbReference type="Proteomes" id="UP000625033"/>
    </source>
</evidence>
<accession>A0A931DFJ3</accession>
<dbReference type="Proteomes" id="UP000625033">
    <property type="component" value="Unassembled WGS sequence"/>
</dbReference>
<evidence type="ECO:0000313" key="1">
    <source>
        <dbReference type="EMBL" id="MBG6085838.1"/>
    </source>
</evidence>
<comment type="caution">
    <text evidence="1">The sequence shown here is derived from an EMBL/GenBank/DDBJ whole genome shotgun (WGS) entry which is preliminary data.</text>
</comment>
<dbReference type="RefSeq" id="WP_196836977.1">
    <property type="nucleotide sequence ID" value="NZ_JADOTZ010000001.1"/>
</dbReference>
<sequence length="66" mass="7462">MSKGFTEEIWVREPSYGQLSPTFRRIQVADEMQVTLTVAEVHGLLRLAGYQLAVDAAGQHELEEQM</sequence>
<dbReference type="AlphaFoldDB" id="A0A931DFJ3"/>
<name>A0A931DFJ3_9MICC</name>
<reference evidence="1" key="1">
    <citation type="submission" date="2020-11" db="EMBL/GenBank/DDBJ databases">
        <title>Sequencing the genomes of 1000 actinobacteria strains.</title>
        <authorList>
            <person name="Klenk H.-P."/>
        </authorList>
    </citation>
    <scope>NUCLEOTIDE SEQUENCE</scope>
    <source>
        <strain evidence="1">DSM 26152</strain>
    </source>
</reference>
<gene>
    <name evidence="1" type="ORF">IW252_002605</name>
</gene>
<dbReference type="EMBL" id="JADOTZ010000001">
    <property type="protein sequence ID" value="MBG6085838.1"/>
    <property type="molecule type" value="Genomic_DNA"/>
</dbReference>
<organism evidence="1 2">
    <name type="scientific">Zhihengliuella flava</name>
    <dbReference type="NCBI Taxonomy" id="1285193"/>
    <lineage>
        <taxon>Bacteria</taxon>
        <taxon>Bacillati</taxon>
        <taxon>Actinomycetota</taxon>
        <taxon>Actinomycetes</taxon>
        <taxon>Micrococcales</taxon>
        <taxon>Micrococcaceae</taxon>
        <taxon>Zhihengliuella</taxon>
    </lineage>
</organism>
<keyword evidence="2" id="KW-1185">Reference proteome</keyword>
<protein>
    <submittedName>
        <fullName evidence="1">Uncharacterized protein</fullName>
    </submittedName>
</protein>